<keyword evidence="3" id="KW-1185">Reference proteome</keyword>
<feature type="compositionally biased region" description="Acidic residues" evidence="1">
    <location>
        <begin position="231"/>
        <end position="249"/>
    </location>
</feature>
<evidence type="ECO:0000313" key="3">
    <source>
        <dbReference type="Proteomes" id="UP000037035"/>
    </source>
</evidence>
<dbReference type="PANTHER" id="PTHR46579">
    <property type="entry name" value="F5/8 TYPE C DOMAIN-CONTAINING PROTEIN-RELATED"/>
    <property type="match status" value="1"/>
</dbReference>
<evidence type="ECO:0000313" key="2">
    <source>
        <dbReference type="EMBL" id="KNZ59353.1"/>
    </source>
</evidence>
<protein>
    <submittedName>
        <fullName evidence="2">Uncharacterized protein</fullName>
    </submittedName>
</protein>
<accession>A0A0L6VF45</accession>
<dbReference type="Proteomes" id="UP000037035">
    <property type="component" value="Unassembled WGS sequence"/>
</dbReference>
<reference evidence="2 3" key="1">
    <citation type="submission" date="2015-08" db="EMBL/GenBank/DDBJ databases">
        <title>Next Generation Sequencing and Analysis of the Genome of Puccinia sorghi L Schw, the Causal Agent of Maize Common Rust.</title>
        <authorList>
            <person name="Rochi L."/>
            <person name="Burguener G."/>
            <person name="Darino M."/>
            <person name="Turjanski A."/>
            <person name="Kreff E."/>
            <person name="Dieguez M.J."/>
            <person name="Sacco F."/>
        </authorList>
    </citation>
    <scope>NUCLEOTIDE SEQUENCE [LARGE SCALE GENOMIC DNA]</scope>
    <source>
        <strain evidence="2 3">RO10H11247</strain>
    </source>
</reference>
<feature type="region of interest" description="Disordered" evidence="1">
    <location>
        <begin position="225"/>
        <end position="253"/>
    </location>
</feature>
<evidence type="ECO:0000256" key="1">
    <source>
        <dbReference type="SAM" id="MobiDB-lite"/>
    </source>
</evidence>
<dbReference type="VEuPathDB" id="FungiDB:VP01_1751g6"/>
<dbReference type="STRING" id="27349.A0A0L6VF45"/>
<dbReference type="PANTHER" id="PTHR46579:SF1">
    <property type="entry name" value="F5_8 TYPE C DOMAIN-CONTAINING PROTEIN"/>
    <property type="match status" value="1"/>
</dbReference>
<name>A0A0L6VF45_9BASI</name>
<sequence length="605" mass="68127">MSVGIILMNCMNLPPAMRSKIQYTFLAGITPGPSAPSMTTITHLLKPLVDELVAMNTSFTVLTHQYPSGRSVRVKLLPLIGDLGATHKVAGFASHSAKKFCSWCNVTKDETSQLKIGPPRHGANVRRISNNWLNTTTHSGRDDILRDTGVRYSELNRLEYRDPVNHVALGMMHNWMEGVLMHHFRERWGFQTLSFKEKRRRGGGLGPCAKRGRFDVPDAEAANAATRIEADQEADSPESESSTSDDDYELNQSSSGGLFSESEMNYFRGALKNTVLPSIIGCIPSELGKSHCGKLKASQWYVLFVYVIPLIVSEIFVGNIEGIKLHSNRWWIMENISSLIQCTHIVNTRRIRAAHGDRFKSSYEKYNRSSIKIFENLKVNPNHHYALHVPEQLALWGPMGGVAEWSGDLEGSMMKRLCQIQRLEAKDSMANFLASEVADQTNRKGRPTKVDNVLYSRLLGHARGRDPTIQDYQELPHPLDAKVLSPKVLIRATWECKPKVCVSVLQPNNCVQFRDNGQVKYGFVREIIVYEQPGEGKRVLCDVEKIENLFCKTVVGRIIRDENSHLCNKELVPVESIENLAAYRWLPEERSAMVDKDNIVEGEVP</sequence>
<gene>
    <name evidence="2" type="ORF">VP01_1751g6</name>
</gene>
<organism evidence="2 3">
    <name type="scientific">Puccinia sorghi</name>
    <dbReference type="NCBI Taxonomy" id="27349"/>
    <lineage>
        <taxon>Eukaryota</taxon>
        <taxon>Fungi</taxon>
        <taxon>Dikarya</taxon>
        <taxon>Basidiomycota</taxon>
        <taxon>Pucciniomycotina</taxon>
        <taxon>Pucciniomycetes</taxon>
        <taxon>Pucciniales</taxon>
        <taxon>Pucciniaceae</taxon>
        <taxon>Puccinia</taxon>
    </lineage>
</organism>
<dbReference type="EMBL" id="LAVV01006561">
    <property type="protein sequence ID" value="KNZ59353.1"/>
    <property type="molecule type" value="Genomic_DNA"/>
</dbReference>
<proteinExistence type="predicted"/>
<dbReference type="AlphaFoldDB" id="A0A0L6VF45"/>
<comment type="caution">
    <text evidence="2">The sequence shown here is derived from an EMBL/GenBank/DDBJ whole genome shotgun (WGS) entry which is preliminary data.</text>
</comment>
<dbReference type="OrthoDB" id="3039677at2759"/>